<evidence type="ECO:0000313" key="19">
    <source>
        <dbReference type="EMBL" id="RSU00259.1"/>
    </source>
</evidence>
<evidence type="ECO:0000256" key="9">
    <source>
        <dbReference type="ARBA" id="ARBA00023027"/>
    </source>
</evidence>
<keyword evidence="11 16" id="KW-0676">Redox-active center</keyword>
<evidence type="ECO:0000256" key="2">
    <source>
        <dbReference type="ARBA" id="ARBA00007532"/>
    </source>
</evidence>
<dbReference type="Proteomes" id="UP000287857">
    <property type="component" value="Unassembled WGS sequence"/>
</dbReference>
<dbReference type="Gene3D" id="3.30.390.30">
    <property type="match status" value="1"/>
</dbReference>
<organism evidence="19 20">
    <name type="scientific">Vagococcus vulneris</name>
    <dbReference type="NCBI Taxonomy" id="1977869"/>
    <lineage>
        <taxon>Bacteria</taxon>
        <taxon>Bacillati</taxon>
        <taxon>Bacillota</taxon>
        <taxon>Bacilli</taxon>
        <taxon>Lactobacillales</taxon>
        <taxon>Enterococcaceae</taxon>
        <taxon>Vagococcus</taxon>
    </lineage>
</organism>
<dbReference type="AlphaFoldDB" id="A0A430A1P5"/>
<dbReference type="InterPro" id="IPR050151">
    <property type="entry name" value="Class-I_Pyr_Nuc-Dis_Oxidored"/>
</dbReference>
<feature type="binding site" evidence="14">
    <location>
        <begin position="136"/>
        <end position="138"/>
    </location>
    <ligand>
        <name>FAD</name>
        <dbReference type="ChEBI" id="CHEBI:57692"/>
    </ligand>
</feature>
<keyword evidence="20" id="KW-1185">Reference proteome</keyword>
<dbReference type="GO" id="GO:0050660">
    <property type="term" value="F:flavin adenine dinucleotide binding"/>
    <property type="evidence" value="ECO:0007669"/>
    <property type="project" value="InterPro"/>
</dbReference>
<dbReference type="GO" id="GO:0004148">
    <property type="term" value="F:dihydrolipoyl dehydrogenase (NADH) activity"/>
    <property type="evidence" value="ECO:0007669"/>
    <property type="project" value="UniProtKB-EC"/>
</dbReference>
<feature type="binding site" evidence="14">
    <location>
        <position position="49"/>
    </location>
    <ligand>
        <name>FAD</name>
        <dbReference type="ChEBI" id="CHEBI:57692"/>
    </ligand>
</feature>
<dbReference type="PIRSF" id="PIRSF000350">
    <property type="entry name" value="Mercury_reductase_MerA"/>
    <property type="match status" value="1"/>
</dbReference>
<dbReference type="InterPro" id="IPR036188">
    <property type="entry name" value="FAD/NAD-bd_sf"/>
</dbReference>
<reference evidence="19 20" key="1">
    <citation type="submission" date="2017-05" db="EMBL/GenBank/DDBJ databases">
        <title>Vagococcus spp. assemblies.</title>
        <authorList>
            <person name="Gulvik C.A."/>
        </authorList>
    </citation>
    <scope>NUCLEOTIDE SEQUENCE [LARGE SCALE GENOMIC DNA]</scope>
    <source>
        <strain evidence="19 20">SS1995</strain>
    </source>
</reference>
<evidence type="ECO:0000256" key="7">
    <source>
        <dbReference type="ARBA" id="ARBA00022827"/>
    </source>
</evidence>
<dbReference type="InterPro" id="IPR023753">
    <property type="entry name" value="FAD/NAD-binding_dom"/>
</dbReference>
<dbReference type="EC" id="1.8.1.4" evidence="3 16"/>
<comment type="caution">
    <text evidence="19">The sequence shown here is derived from an EMBL/GenBank/DDBJ whole genome shotgun (WGS) entry which is preliminary data.</text>
</comment>
<accession>A0A430A1P5</accession>
<dbReference type="SUPFAM" id="SSF55424">
    <property type="entry name" value="FAD/NAD-linked reductases, dimerisation (C-terminal) domain"/>
    <property type="match status" value="1"/>
</dbReference>
<evidence type="ECO:0000256" key="1">
    <source>
        <dbReference type="ARBA" id="ARBA00004496"/>
    </source>
</evidence>
<proteinExistence type="inferred from homology"/>
<feature type="binding site" evidence="14">
    <location>
        <begin position="173"/>
        <end position="180"/>
    </location>
    <ligand>
        <name>NAD(+)</name>
        <dbReference type="ChEBI" id="CHEBI:57540"/>
    </ligand>
</feature>
<dbReference type="RefSeq" id="WP_125983211.1">
    <property type="nucleotide sequence ID" value="NZ_NGJS01000002.1"/>
</dbReference>
<evidence type="ECO:0000256" key="4">
    <source>
        <dbReference type="ARBA" id="ARBA00016961"/>
    </source>
</evidence>
<dbReference type="InterPro" id="IPR016156">
    <property type="entry name" value="FAD/NAD-linked_Rdtase_dimer_sf"/>
</dbReference>
<dbReference type="PRINTS" id="PR00411">
    <property type="entry name" value="PNDRDTASEI"/>
</dbReference>
<dbReference type="Gene3D" id="3.50.50.60">
    <property type="entry name" value="FAD/NAD(P)-binding domain"/>
    <property type="match status" value="2"/>
</dbReference>
<dbReference type="SUPFAM" id="SSF51905">
    <property type="entry name" value="FAD/NAD(P)-binding domain"/>
    <property type="match status" value="1"/>
</dbReference>
<evidence type="ECO:0000256" key="8">
    <source>
        <dbReference type="ARBA" id="ARBA00023002"/>
    </source>
</evidence>
<dbReference type="GO" id="GO:0006103">
    <property type="term" value="P:2-oxoglutarate metabolic process"/>
    <property type="evidence" value="ECO:0007669"/>
    <property type="project" value="TreeGrafter"/>
</dbReference>
<dbReference type="InterPro" id="IPR004099">
    <property type="entry name" value="Pyr_nucl-diS_OxRdtase_dimer"/>
</dbReference>
<dbReference type="Pfam" id="PF07992">
    <property type="entry name" value="Pyr_redox_2"/>
    <property type="match status" value="1"/>
</dbReference>
<keyword evidence="8 16" id="KW-0560">Oxidoreductase</keyword>
<dbReference type="OrthoDB" id="9800167at2"/>
<keyword evidence="9 14" id="KW-0520">NAD</keyword>
<evidence type="ECO:0000256" key="15">
    <source>
        <dbReference type="PIRSR" id="PIRSR000350-4"/>
    </source>
</evidence>
<keyword evidence="14" id="KW-0547">Nucleotide-binding</keyword>
<feature type="domain" description="Pyridine nucleotide-disulphide oxidoreductase dimerisation" evidence="17">
    <location>
        <begin position="330"/>
        <end position="438"/>
    </location>
</feature>
<dbReference type="PANTHER" id="PTHR22912:SF217">
    <property type="entry name" value="DIHYDROLIPOYL DEHYDROGENASE"/>
    <property type="match status" value="1"/>
</dbReference>
<sequence length="443" mass="48136">MSYDLIIIGAGPGGYVAAVEAAKLGKHVAVIEKNLIGGTCLNVGCIPSKAYLKHASWIEQFAEADLFGINSTVSSIDFSKLVSRKNAVVSQLQQGINYLFKQNKIDFIEGEAEIISPKQIKVNQQIYETEFVLLATGSSPFVPPIDGLSEQHFLTTDTFFSLESLPKKLTIIGGGVIGIELAFAMAPLGVSVTIIEAASDILATEDPSARELIKQKLTKKQVNVIEAAVIKKVQKSSIVLADQTISHDELLVVTGRHADLTLPKALSLELTENQRFVDVNRFYQTSIATIYAVGDIIDSYMLAHAASKEGVKAVRHMFGKKEDSLKNKDIPRCVYTHPEIASFGLSEEEAKLQGYDVLVSQIPYSSNGRAISGNATEGFIKIISEHKYHEILGAVIVGENATELIHTLLAVKNSEGCLEEIEKMTFAHPTLSEMMGELANGML</sequence>
<feature type="binding site" evidence="14">
    <location>
        <position position="295"/>
    </location>
    <ligand>
        <name>FAD</name>
        <dbReference type="ChEBI" id="CHEBI:57692"/>
    </ligand>
</feature>
<dbReference type="FunFam" id="3.30.390.30:FF:000001">
    <property type="entry name" value="Dihydrolipoyl dehydrogenase"/>
    <property type="match status" value="1"/>
</dbReference>
<evidence type="ECO:0000256" key="16">
    <source>
        <dbReference type="RuleBase" id="RU003692"/>
    </source>
</evidence>
<protein>
    <recommendedName>
        <fullName evidence="4 16">Dihydrolipoyl dehydrogenase</fullName>
        <ecNumber evidence="3 16">1.8.1.4</ecNumber>
    </recommendedName>
</protein>
<gene>
    <name evidence="19" type="ORF">CBF37_02885</name>
</gene>
<feature type="active site" description="Proton acceptor" evidence="13">
    <location>
        <position position="428"/>
    </location>
</feature>
<evidence type="ECO:0000256" key="10">
    <source>
        <dbReference type="ARBA" id="ARBA00023157"/>
    </source>
</evidence>
<dbReference type="InterPro" id="IPR001100">
    <property type="entry name" value="Pyr_nuc-diS_OxRdtase"/>
</dbReference>
<evidence type="ECO:0000259" key="18">
    <source>
        <dbReference type="Pfam" id="PF07992"/>
    </source>
</evidence>
<evidence type="ECO:0000256" key="6">
    <source>
        <dbReference type="ARBA" id="ARBA00022630"/>
    </source>
</evidence>
<dbReference type="NCBIfam" id="TIGR01350">
    <property type="entry name" value="lipoamide_DH"/>
    <property type="match status" value="1"/>
</dbReference>
<evidence type="ECO:0000256" key="11">
    <source>
        <dbReference type="ARBA" id="ARBA00023284"/>
    </source>
</evidence>
<evidence type="ECO:0000256" key="12">
    <source>
        <dbReference type="ARBA" id="ARBA00049187"/>
    </source>
</evidence>
<dbReference type="InterPro" id="IPR006258">
    <property type="entry name" value="Lipoamide_DH"/>
</dbReference>
<feature type="disulfide bond" description="Redox-active" evidence="15">
    <location>
        <begin position="40"/>
        <end position="45"/>
    </location>
</feature>
<comment type="similarity">
    <text evidence="2 16">Belongs to the class-I pyridine nucleotide-disulfide oxidoreductase family.</text>
</comment>
<evidence type="ECO:0000256" key="5">
    <source>
        <dbReference type="ARBA" id="ARBA00022490"/>
    </source>
</evidence>
<dbReference type="PRINTS" id="PR00368">
    <property type="entry name" value="FADPNR"/>
</dbReference>
<feature type="binding site" evidence="14">
    <location>
        <position position="196"/>
    </location>
    <ligand>
        <name>NAD(+)</name>
        <dbReference type="ChEBI" id="CHEBI:57540"/>
    </ligand>
</feature>
<dbReference type="PANTHER" id="PTHR22912">
    <property type="entry name" value="DISULFIDE OXIDOREDUCTASE"/>
    <property type="match status" value="1"/>
</dbReference>
<comment type="subcellular location">
    <subcellularLocation>
        <location evidence="1">Cytoplasm</location>
    </subcellularLocation>
</comment>
<evidence type="ECO:0000256" key="13">
    <source>
        <dbReference type="PIRSR" id="PIRSR000350-2"/>
    </source>
</evidence>
<feature type="domain" description="FAD/NAD(P)-binding" evidence="18">
    <location>
        <begin position="3"/>
        <end position="310"/>
    </location>
</feature>
<dbReference type="PROSITE" id="PS00076">
    <property type="entry name" value="PYRIDINE_REDOX_1"/>
    <property type="match status" value="1"/>
</dbReference>
<comment type="cofactor">
    <cofactor evidence="14 16">
        <name>FAD</name>
        <dbReference type="ChEBI" id="CHEBI:57692"/>
    </cofactor>
    <text evidence="14 16">Binds 1 FAD per subunit.</text>
</comment>
<dbReference type="InterPro" id="IPR012999">
    <property type="entry name" value="Pyr_OxRdtase_I_AS"/>
</dbReference>
<evidence type="ECO:0000256" key="3">
    <source>
        <dbReference type="ARBA" id="ARBA00012608"/>
    </source>
</evidence>
<keyword evidence="5" id="KW-0963">Cytoplasm</keyword>
<keyword evidence="7 14" id="KW-0274">FAD</keyword>
<evidence type="ECO:0000313" key="20">
    <source>
        <dbReference type="Proteomes" id="UP000287857"/>
    </source>
</evidence>
<dbReference type="Pfam" id="PF02852">
    <property type="entry name" value="Pyr_redox_dim"/>
    <property type="match status" value="1"/>
</dbReference>
<comment type="miscellaneous">
    <text evidence="16">The active site is a redox-active disulfide bond.</text>
</comment>
<feature type="binding site" evidence="14">
    <location>
        <position position="255"/>
    </location>
    <ligand>
        <name>NAD(+)</name>
        <dbReference type="ChEBI" id="CHEBI:57540"/>
    </ligand>
</feature>
<dbReference type="EMBL" id="NGJS01000002">
    <property type="protein sequence ID" value="RSU00259.1"/>
    <property type="molecule type" value="Genomic_DNA"/>
</dbReference>
<evidence type="ECO:0000259" key="17">
    <source>
        <dbReference type="Pfam" id="PF02852"/>
    </source>
</evidence>
<keyword evidence="6 16" id="KW-0285">Flavoprotein</keyword>
<keyword evidence="10" id="KW-1015">Disulfide bond</keyword>
<dbReference type="GO" id="GO:0005737">
    <property type="term" value="C:cytoplasm"/>
    <property type="evidence" value="ECO:0007669"/>
    <property type="project" value="UniProtKB-SubCell"/>
</dbReference>
<name>A0A430A1P5_9ENTE</name>
<comment type="catalytic activity">
    <reaction evidence="12 16">
        <text>N(6)-[(R)-dihydrolipoyl]-L-lysyl-[protein] + NAD(+) = N(6)-[(R)-lipoyl]-L-lysyl-[protein] + NADH + H(+)</text>
        <dbReference type="Rhea" id="RHEA:15045"/>
        <dbReference type="Rhea" id="RHEA-COMP:10474"/>
        <dbReference type="Rhea" id="RHEA-COMP:10475"/>
        <dbReference type="ChEBI" id="CHEBI:15378"/>
        <dbReference type="ChEBI" id="CHEBI:57540"/>
        <dbReference type="ChEBI" id="CHEBI:57945"/>
        <dbReference type="ChEBI" id="CHEBI:83099"/>
        <dbReference type="ChEBI" id="CHEBI:83100"/>
        <dbReference type="EC" id="1.8.1.4"/>
    </reaction>
</comment>
<evidence type="ECO:0000256" key="14">
    <source>
        <dbReference type="PIRSR" id="PIRSR000350-3"/>
    </source>
</evidence>
<feature type="binding site" evidence="14">
    <location>
        <begin position="301"/>
        <end position="304"/>
    </location>
    <ligand>
        <name>FAD</name>
        <dbReference type="ChEBI" id="CHEBI:57692"/>
    </ligand>
</feature>